<dbReference type="RefSeq" id="WP_138602391.1">
    <property type="nucleotide sequence ID" value="NZ_VCIA01000001.1"/>
</dbReference>
<feature type="transmembrane region" description="Helical" evidence="1">
    <location>
        <begin position="41"/>
        <end position="62"/>
    </location>
</feature>
<organism evidence="3 4">
    <name type="scientific">Lentibacillus cibarius</name>
    <dbReference type="NCBI Taxonomy" id="2583219"/>
    <lineage>
        <taxon>Bacteria</taxon>
        <taxon>Bacillati</taxon>
        <taxon>Bacillota</taxon>
        <taxon>Bacilli</taxon>
        <taxon>Bacillales</taxon>
        <taxon>Bacillaceae</taxon>
        <taxon>Lentibacillus</taxon>
    </lineage>
</organism>
<sequence length="148" mass="16981">MKSEIRNISTGLVLLLVSVAGMIIANNFGRSQTETLYGPDFFPKLVFTLLAICSVILFIKGIIDLKKNDKYMEINKKTIGRIFSYTILLIIYINLFFMIGFVYSTIIFLIVGQYFFGVRKIPRLIIISALTPFLLYYLFTNLFNIPLP</sequence>
<feature type="transmembrane region" description="Helical" evidence="1">
    <location>
        <begin position="12"/>
        <end position="29"/>
    </location>
</feature>
<keyword evidence="1" id="KW-0472">Membrane</keyword>
<evidence type="ECO:0000313" key="3">
    <source>
        <dbReference type="EMBL" id="TMN21715.1"/>
    </source>
</evidence>
<dbReference type="Proteomes" id="UP000306980">
    <property type="component" value="Unassembled WGS sequence"/>
</dbReference>
<evidence type="ECO:0000313" key="4">
    <source>
        <dbReference type="Proteomes" id="UP000306980"/>
    </source>
</evidence>
<accession>A0A5S3QIM0</accession>
<gene>
    <name evidence="3" type="ORF">FFL34_05995</name>
</gene>
<comment type="caution">
    <text evidence="3">The sequence shown here is derived from an EMBL/GenBank/DDBJ whole genome shotgun (WGS) entry which is preliminary data.</text>
</comment>
<keyword evidence="1" id="KW-1133">Transmembrane helix</keyword>
<feature type="domain" description="DUF1468" evidence="2">
    <location>
        <begin position="10"/>
        <end position="148"/>
    </location>
</feature>
<protein>
    <submittedName>
        <fullName evidence="3">Tripartite tricarboxylate transporter TctB family protein</fullName>
    </submittedName>
</protein>
<feature type="transmembrane region" description="Helical" evidence="1">
    <location>
        <begin position="82"/>
        <end position="115"/>
    </location>
</feature>
<proteinExistence type="predicted"/>
<dbReference type="AlphaFoldDB" id="A0A5S3QIM0"/>
<reference evidence="3 4" key="1">
    <citation type="submission" date="2019-05" db="EMBL/GenBank/DDBJ databases">
        <title>Genomic analysis of Lentibacillus sp. NKC220-2.</title>
        <authorList>
            <person name="Oh Y.J."/>
        </authorList>
    </citation>
    <scope>NUCLEOTIDE SEQUENCE [LARGE SCALE GENOMIC DNA]</scope>
    <source>
        <strain evidence="3 4">NKC220-2</strain>
    </source>
</reference>
<dbReference type="EMBL" id="VCIA01000001">
    <property type="protein sequence ID" value="TMN21715.1"/>
    <property type="molecule type" value="Genomic_DNA"/>
</dbReference>
<feature type="transmembrane region" description="Helical" evidence="1">
    <location>
        <begin position="121"/>
        <end position="139"/>
    </location>
</feature>
<dbReference type="InterPro" id="IPR009936">
    <property type="entry name" value="DUF1468"/>
</dbReference>
<keyword evidence="1" id="KW-0812">Transmembrane</keyword>
<dbReference type="OrthoDB" id="5870591at2"/>
<dbReference type="Pfam" id="PF07331">
    <property type="entry name" value="TctB"/>
    <property type="match status" value="1"/>
</dbReference>
<evidence type="ECO:0000256" key="1">
    <source>
        <dbReference type="SAM" id="Phobius"/>
    </source>
</evidence>
<evidence type="ECO:0000259" key="2">
    <source>
        <dbReference type="Pfam" id="PF07331"/>
    </source>
</evidence>
<name>A0A5S3QIM0_9BACI</name>